<evidence type="ECO:0000313" key="6">
    <source>
        <dbReference type="Proteomes" id="UP000011543"/>
    </source>
</evidence>
<keyword evidence="2" id="KW-1133">Transmembrane helix</keyword>
<dbReference type="OrthoDB" id="222445at2157"/>
<feature type="transmembrane region" description="Helical" evidence="2">
    <location>
        <begin position="16"/>
        <end position="43"/>
    </location>
</feature>
<accession>D3SYG8</accession>
<sequence length="145" mass="15445">MELPAWFRDLPPGTTVLIALFAVFVGLTALSMVLGIVFAGIALGLEFGSLTLGILTALFGLAIVVVPFIAALKVLSNGGNDVDSTDEESDPVEALRAQYVAGELDEETFEQRLTALLDDHGRDGEPDKTSAIATDEERSLLEDHD</sequence>
<dbReference type="eggNOG" id="arCOG03911">
    <property type="taxonomic scope" value="Archaea"/>
</dbReference>
<evidence type="ECO:0000256" key="2">
    <source>
        <dbReference type="SAM" id="Phobius"/>
    </source>
</evidence>
<reference evidence="3" key="4">
    <citation type="submission" date="2016-09" db="EMBL/GenBank/DDBJ databases">
        <authorList>
            <person name="Pfeiffer F."/>
        </authorList>
    </citation>
    <scope>NUCLEOTIDE SEQUENCE</scope>
    <source>
        <strain evidence="3">ATCC 43099</strain>
    </source>
</reference>
<evidence type="ECO:0000313" key="4">
    <source>
        <dbReference type="EMBL" id="ELY30862.1"/>
    </source>
</evidence>
<dbReference type="AlphaFoldDB" id="D3SYG8"/>
<dbReference type="HOGENOM" id="CLU_1782533_0_0_2"/>
<protein>
    <submittedName>
        <fullName evidence="3">DUF2078 family protein</fullName>
    </submittedName>
</protein>
<feature type="region of interest" description="Disordered" evidence="1">
    <location>
        <begin position="117"/>
        <end position="145"/>
    </location>
</feature>
<dbReference type="EMBL" id="CP001932">
    <property type="protein sequence ID" value="ADD06139.1"/>
    <property type="molecule type" value="Genomic_DNA"/>
</dbReference>
<dbReference type="GeneID" id="8825435"/>
<keyword evidence="2" id="KW-0472">Membrane</keyword>
<evidence type="ECO:0000313" key="5">
    <source>
        <dbReference type="Proteomes" id="UP000001879"/>
    </source>
</evidence>
<proteinExistence type="predicted"/>
<dbReference type="KEGG" id="nmg:Nmag_2580"/>
<reference evidence="4 6" key="3">
    <citation type="journal article" date="2014" name="PLoS Genet.">
        <title>Phylogenetically driven sequencing of extremely halophilic archaea reveals strategies for static and dynamic osmo-response.</title>
        <authorList>
            <person name="Becker E.A."/>
            <person name="Seitzer P.M."/>
            <person name="Tritt A."/>
            <person name="Larsen D."/>
            <person name="Krusor M."/>
            <person name="Yao A.I."/>
            <person name="Wu D."/>
            <person name="Madern D."/>
            <person name="Eisen J.A."/>
            <person name="Darling A.E."/>
            <person name="Facciotti M.T."/>
        </authorList>
    </citation>
    <scope>NUCLEOTIDE SEQUENCE [LARGE SCALE GENOMIC DNA]</scope>
    <source>
        <strain evidence="6">ATCC 43099 / DSM 3394 / CCM 3739 / CIP 104546 / IAM 13178 / JCM 8861 / NBRC 102185 / NCIMB 2190 / MS3</strain>
        <strain evidence="4">MS-3</strain>
    </source>
</reference>
<feature type="transmembrane region" description="Helical" evidence="2">
    <location>
        <begin position="50"/>
        <end position="72"/>
    </location>
</feature>
<organism evidence="3 5">
    <name type="scientific">Natrialba magadii (strain ATCC 43099 / DSM 3394 / CCM 3739 / CIP 104546 / IAM 13178 / JCM 8861 / NBRC 102185 / NCIMB 2190 / MS3)</name>
    <name type="common">Natronobacterium magadii</name>
    <dbReference type="NCBI Taxonomy" id="547559"/>
    <lineage>
        <taxon>Archaea</taxon>
        <taxon>Methanobacteriati</taxon>
        <taxon>Methanobacteriota</taxon>
        <taxon>Stenosarchaea group</taxon>
        <taxon>Halobacteria</taxon>
        <taxon>Halobacteriales</taxon>
        <taxon>Natrialbaceae</taxon>
        <taxon>Natrialba</taxon>
    </lineage>
</organism>
<feature type="compositionally biased region" description="Basic and acidic residues" evidence="1">
    <location>
        <begin position="117"/>
        <end position="128"/>
    </location>
</feature>
<evidence type="ECO:0000313" key="3">
    <source>
        <dbReference type="EMBL" id="ADD06139.1"/>
    </source>
</evidence>
<dbReference type="EMBL" id="AOHS01000029">
    <property type="protein sequence ID" value="ELY30862.1"/>
    <property type="molecule type" value="Genomic_DNA"/>
</dbReference>
<evidence type="ECO:0000256" key="1">
    <source>
        <dbReference type="SAM" id="MobiDB-lite"/>
    </source>
</evidence>
<name>D3SYG8_NATMM</name>
<keyword evidence="2" id="KW-0812">Transmembrane</keyword>
<reference evidence="3 5" key="2">
    <citation type="journal article" date="2012" name="BMC Genomics">
        <title>A comparative genomics perspective on the genetic content of the alkaliphilic haloarchaeon Natrialba magadii ATCC 43099T.</title>
        <authorList>
            <person name="Siddaramappa S."/>
            <person name="Challacombe J.F."/>
            <person name="Decastro R.E."/>
            <person name="Pfeiffer F."/>
            <person name="Sastre D.E."/>
            <person name="Gimenez M.I."/>
            <person name="Paggi R.A."/>
            <person name="Detter J.C."/>
            <person name="Davenport K.W."/>
            <person name="Goodwin L.A."/>
            <person name="Kyrpides N."/>
            <person name="Tapia R."/>
            <person name="Pitluck S."/>
            <person name="Lucas S."/>
            <person name="Woyke T."/>
            <person name="Maupin-Furlow J.A."/>
        </authorList>
    </citation>
    <scope>NUCLEOTIDE SEQUENCE [LARGE SCALE GENOMIC DNA]</scope>
    <source>
        <strain evidence="3">ATCC 43099</strain>
        <strain evidence="5">ATCC 43099 / DSM 3394 / CCM 3739 / CIP 104546 / IAM 13178 / JCM 8861 / NBRC 102185 / NCIMB 2190 / MS3</strain>
    </source>
</reference>
<reference evidence="5" key="1">
    <citation type="submission" date="2010-02" db="EMBL/GenBank/DDBJ databases">
        <title>Complete sequence of chromosome of Natrialba magadii ATCC 43099.</title>
        <authorList>
            <consortium name="US DOE Joint Genome Institute"/>
            <person name="Lucas S."/>
            <person name="Copeland A."/>
            <person name="Lapidus A."/>
            <person name="Cheng J.-F."/>
            <person name="Bruce D."/>
            <person name="Goodwin L."/>
            <person name="Pitluck S."/>
            <person name="Davenport K."/>
            <person name="Saunders E."/>
            <person name="Detter J.C."/>
            <person name="Han C."/>
            <person name="Tapia R."/>
            <person name="Land M."/>
            <person name="Hauser L."/>
            <person name="Kyrpides N."/>
            <person name="Mikhailova N."/>
            <person name="De Castro R.E."/>
            <person name="Maupin-Furlow J.A."/>
            <person name="Woyke T."/>
        </authorList>
    </citation>
    <scope>NUCLEOTIDE SEQUENCE [LARGE SCALE GENOMIC DNA]</scope>
    <source>
        <strain evidence="5">ATCC 43099 / DSM 3394 / CCM 3739 / CIP 104546 / IAM 13178 / JCM 8861 / NBRC 102185 / NCIMB 2190 / MS3</strain>
    </source>
</reference>
<dbReference type="RefSeq" id="WP_004215221.1">
    <property type="nucleotide sequence ID" value="NC_013922.1"/>
</dbReference>
<dbReference type="Proteomes" id="UP000011543">
    <property type="component" value="Unassembled WGS sequence"/>
</dbReference>
<keyword evidence="5" id="KW-1185">Reference proteome</keyword>
<dbReference type="Proteomes" id="UP000001879">
    <property type="component" value="Chromosome"/>
</dbReference>
<gene>
    <name evidence="3" type="ordered locus">Nmag_2580</name>
    <name evidence="4" type="ORF">C500_07488</name>
</gene>
<dbReference type="PATRIC" id="fig|547559.17.peg.1464"/>
<feature type="compositionally biased region" description="Basic and acidic residues" evidence="1">
    <location>
        <begin position="135"/>
        <end position="145"/>
    </location>
</feature>
<dbReference type="PaxDb" id="547559-Nmag_2580"/>